<sequence length="94" mass="10681">MLHLIFNVPILSAALPDDQLLKHCLSFNAFFTLLLFFDLSQCSGTILQNGAAVQTQLLKWFKTYEVDYEDRTEFRNRAVTSARIPILSSKAISN</sequence>
<keyword evidence="2" id="KW-1185">Reference proteome</keyword>
<organism evidence="1 2">
    <name type="scientific">Alligator mississippiensis</name>
    <name type="common">American alligator</name>
    <dbReference type="NCBI Taxonomy" id="8496"/>
    <lineage>
        <taxon>Eukaryota</taxon>
        <taxon>Metazoa</taxon>
        <taxon>Chordata</taxon>
        <taxon>Craniata</taxon>
        <taxon>Vertebrata</taxon>
        <taxon>Euteleostomi</taxon>
        <taxon>Archelosauria</taxon>
        <taxon>Archosauria</taxon>
        <taxon>Crocodylia</taxon>
        <taxon>Alligatoridae</taxon>
        <taxon>Alligatorinae</taxon>
        <taxon>Alligator</taxon>
    </lineage>
</organism>
<comment type="caution">
    <text evidence="1">The sequence shown here is derived from an EMBL/GenBank/DDBJ whole genome shotgun (WGS) entry which is preliminary data.</text>
</comment>
<dbReference type="EMBL" id="AKHW03004004">
    <property type="protein sequence ID" value="KYO32161.1"/>
    <property type="molecule type" value="Genomic_DNA"/>
</dbReference>
<dbReference type="Proteomes" id="UP000050525">
    <property type="component" value="Unassembled WGS sequence"/>
</dbReference>
<protein>
    <submittedName>
        <fullName evidence="1">Uncharacterized protein</fullName>
    </submittedName>
</protein>
<name>A0A151N5X2_ALLMI</name>
<proteinExistence type="predicted"/>
<dbReference type="AlphaFoldDB" id="A0A151N5X2"/>
<reference evidence="1 2" key="1">
    <citation type="journal article" date="2012" name="Genome Biol.">
        <title>Sequencing three crocodilian genomes to illuminate the evolution of archosaurs and amniotes.</title>
        <authorList>
            <person name="St John J.A."/>
            <person name="Braun E.L."/>
            <person name="Isberg S.R."/>
            <person name="Miles L.G."/>
            <person name="Chong A.Y."/>
            <person name="Gongora J."/>
            <person name="Dalzell P."/>
            <person name="Moran C."/>
            <person name="Bed'hom B."/>
            <person name="Abzhanov A."/>
            <person name="Burgess S.C."/>
            <person name="Cooksey A.M."/>
            <person name="Castoe T.A."/>
            <person name="Crawford N.G."/>
            <person name="Densmore L.D."/>
            <person name="Drew J.C."/>
            <person name="Edwards S.V."/>
            <person name="Faircloth B.C."/>
            <person name="Fujita M.K."/>
            <person name="Greenwold M.J."/>
            <person name="Hoffmann F.G."/>
            <person name="Howard J.M."/>
            <person name="Iguchi T."/>
            <person name="Janes D.E."/>
            <person name="Khan S.Y."/>
            <person name="Kohno S."/>
            <person name="de Koning A.J."/>
            <person name="Lance S.L."/>
            <person name="McCarthy F.M."/>
            <person name="McCormack J.E."/>
            <person name="Merchant M.E."/>
            <person name="Peterson D.G."/>
            <person name="Pollock D.D."/>
            <person name="Pourmand N."/>
            <person name="Raney B.J."/>
            <person name="Roessler K.A."/>
            <person name="Sanford J.R."/>
            <person name="Sawyer R.H."/>
            <person name="Schmidt C.J."/>
            <person name="Triplett E.W."/>
            <person name="Tuberville T.D."/>
            <person name="Venegas-Anaya M."/>
            <person name="Howard J.T."/>
            <person name="Jarvis E.D."/>
            <person name="Guillette L.J.Jr."/>
            <person name="Glenn T.C."/>
            <person name="Green R.E."/>
            <person name="Ray D.A."/>
        </authorList>
    </citation>
    <scope>NUCLEOTIDE SEQUENCE [LARGE SCALE GENOMIC DNA]</scope>
    <source>
        <strain evidence="1">KSC_2009_1</strain>
    </source>
</reference>
<evidence type="ECO:0000313" key="1">
    <source>
        <dbReference type="EMBL" id="KYO32161.1"/>
    </source>
</evidence>
<evidence type="ECO:0000313" key="2">
    <source>
        <dbReference type="Proteomes" id="UP000050525"/>
    </source>
</evidence>
<accession>A0A151N5X2</accession>
<gene>
    <name evidence="1" type="ORF">Y1Q_0007152</name>
</gene>